<name>A0A9J6P2V1_9CLOT</name>
<evidence type="ECO:0000313" key="2">
    <source>
        <dbReference type="EMBL" id="MCM1990518.1"/>
    </source>
</evidence>
<reference evidence="2" key="1">
    <citation type="journal article" date="2021" name="mSystems">
        <title>Bacteria and Archaea Synergistically Convert Glycine Betaine to Biogenic Methane in the Formosa Cold Seep of the South China Sea.</title>
        <authorList>
            <person name="Li L."/>
            <person name="Zhang W."/>
            <person name="Zhang S."/>
            <person name="Song L."/>
            <person name="Sun Q."/>
            <person name="Zhang H."/>
            <person name="Xiang H."/>
            <person name="Dong X."/>
        </authorList>
    </citation>
    <scope>NUCLEOTIDE SEQUENCE</scope>
    <source>
        <strain evidence="2">ZWT</strain>
    </source>
</reference>
<reference evidence="2" key="2">
    <citation type="submission" date="2021-04" db="EMBL/GenBank/DDBJ databases">
        <authorList>
            <person name="Dong X."/>
        </authorList>
    </citation>
    <scope>NUCLEOTIDE SEQUENCE</scope>
    <source>
        <strain evidence="2">ZWT</strain>
    </source>
</reference>
<keyword evidence="1" id="KW-1133">Transmembrane helix</keyword>
<keyword evidence="3" id="KW-1185">Reference proteome</keyword>
<keyword evidence="1" id="KW-0472">Membrane</keyword>
<feature type="transmembrane region" description="Helical" evidence="1">
    <location>
        <begin position="254"/>
        <end position="280"/>
    </location>
</feature>
<feature type="transmembrane region" description="Helical" evidence="1">
    <location>
        <begin position="7"/>
        <end position="28"/>
    </location>
</feature>
<accession>A0A9J6P2V1</accession>
<organism evidence="2 3">
    <name type="scientific">Oceanirhabdus seepicola</name>
    <dbReference type="NCBI Taxonomy" id="2828781"/>
    <lineage>
        <taxon>Bacteria</taxon>
        <taxon>Bacillati</taxon>
        <taxon>Bacillota</taxon>
        <taxon>Clostridia</taxon>
        <taxon>Eubacteriales</taxon>
        <taxon>Clostridiaceae</taxon>
        <taxon>Oceanirhabdus</taxon>
    </lineage>
</organism>
<dbReference type="RefSeq" id="WP_250859550.1">
    <property type="nucleotide sequence ID" value="NZ_JAGSOJ010000002.1"/>
</dbReference>
<dbReference type="AlphaFoldDB" id="A0A9J6P2V1"/>
<keyword evidence="1" id="KW-0812">Transmembrane</keyword>
<gene>
    <name evidence="2" type="ORF">KDK92_12370</name>
</gene>
<feature type="transmembrane region" description="Helical" evidence="1">
    <location>
        <begin position="184"/>
        <end position="203"/>
    </location>
</feature>
<evidence type="ECO:0000313" key="3">
    <source>
        <dbReference type="Proteomes" id="UP001056429"/>
    </source>
</evidence>
<dbReference type="Proteomes" id="UP001056429">
    <property type="component" value="Unassembled WGS sequence"/>
</dbReference>
<sequence length="292" mass="33949">MKKLVEVFKFLISMILMFCFMAILVSMFTRNVLLSSEFYINNLEKSDYFQLLRSEIDYGFKNYSMVTSIPESVFVQSVSDKDIKDLTINNIENTMEYIKASREYVDVKLETKALDENLQIFINNYAKENNMIINEELKKQMEVVSKESSNIVNKHSIIFDLASVIKYREFQKFREGIFIIYDKFLPLIITTLILTIILILVNIKTLYSSLLWVGGCFIASSLMVIVPSIMGLLYKIPYRFGVGNDYLKVALKEFALGYINFFLMVGTIFFITGILMLLIYSKAHRKKYINSV</sequence>
<evidence type="ECO:0000256" key="1">
    <source>
        <dbReference type="SAM" id="Phobius"/>
    </source>
</evidence>
<dbReference type="EMBL" id="JAGSOJ010000002">
    <property type="protein sequence ID" value="MCM1990518.1"/>
    <property type="molecule type" value="Genomic_DNA"/>
</dbReference>
<proteinExistence type="predicted"/>
<protein>
    <submittedName>
        <fullName evidence="2">Uncharacterized protein</fullName>
    </submittedName>
</protein>
<feature type="transmembrane region" description="Helical" evidence="1">
    <location>
        <begin position="210"/>
        <end position="234"/>
    </location>
</feature>
<comment type="caution">
    <text evidence="2">The sequence shown here is derived from an EMBL/GenBank/DDBJ whole genome shotgun (WGS) entry which is preliminary data.</text>
</comment>